<accession>A0A326UEM6</accession>
<gene>
    <name evidence="2" type="ORF">EI42_00670</name>
</gene>
<reference evidence="2 3" key="1">
    <citation type="submission" date="2018-06" db="EMBL/GenBank/DDBJ databases">
        <title>Genomic Encyclopedia of Archaeal and Bacterial Type Strains, Phase II (KMG-II): from individual species to whole genera.</title>
        <authorList>
            <person name="Goeker M."/>
        </authorList>
    </citation>
    <scope>NUCLEOTIDE SEQUENCE [LARGE SCALE GENOMIC DNA]</scope>
    <source>
        <strain evidence="2 3">ATCC BAA-1881</strain>
    </source>
</reference>
<protein>
    <submittedName>
        <fullName evidence="2">NB-ARC domain-containing protein</fullName>
    </submittedName>
</protein>
<evidence type="ECO:0000313" key="3">
    <source>
        <dbReference type="Proteomes" id="UP000248806"/>
    </source>
</evidence>
<name>A0A326UEM6_THEHA</name>
<dbReference type="GO" id="GO:0043531">
    <property type="term" value="F:ADP binding"/>
    <property type="evidence" value="ECO:0007669"/>
    <property type="project" value="InterPro"/>
</dbReference>
<proteinExistence type="predicted"/>
<dbReference type="Pfam" id="PF00931">
    <property type="entry name" value="NB-ARC"/>
    <property type="match status" value="1"/>
</dbReference>
<organism evidence="2 3">
    <name type="scientific">Thermosporothrix hazakensis</name>
    <dbReference type="NCBI Taxonomy" id="644383"/>
    <lineage>
        <taxon>Bacteria</taxon>
        <taxon>Bacillati</taxon>
        <taxon>Chloroflexota</taxon>
        <taxon>Ktedonobacteria</taxon>
        <taxon>Ktedonobacterales</taxon>
        <taxon>Thermosporotrichaceae</taxon>
        <taxon>Thermosporothrix</taxon>
    </lineage>
</organism>
<dbReference type="InterPro" id="IPR027417">
    <property type="entry name" value="P-loop_NTPase"/>
</dbReference>
<dbReference type="EMBL" id="QKUF01000001">
    <property type="protein sequence ID" value="PZW36494.1"/>
    <property type="molecule type" value="Genomic_DNA"/>
</dbReference>
<dbReference type="InterPro" id="IPR002182">
    <property type="entry name" value="NB-ARC"/>
</dbReference>
<dbReference type="AlphaFoldDB" id="A0A326UEM6"/>
<sequence length="176" mass="19296">MTKKELVQKEREPIYDSAIPQLPPFPLVGRAEVLEAIKQWIWTANDELNDGGGTGALYRMPGVGKTALAHDPEVRADFLDGVLWAGLGLAPEPTTILSRWGTLLDVSPTVQAKQKSDEWRRLLQEAIGERAFLIVLDDAWRIEDARNLQIGGPYCAYLITTRSSEVAATLAGEGGL</sequence>
<evidence type="ECO:0000259" key="1">
    <source>
        <dbReference type="Pfam" id="PF00931"/>
    </source>
</evidence>
<keyword evidence="3" id="KW-1185">Reference proteome</keyword>
<feature type="domain" description="NB-ARC" evidence="1">
    <location>
        <begin position="47"/>
        <end position="170"/>
    </location>
</feature>
<dbReference type="Gene3D" id="3.40.50.300">
    <property type="entry name" value="P-loop containing nucleotide triphosphate hydrolases"/>
    <property type="match status" value="1"/>
</dbReference>
<dbReference type="RefSeq" id="WP_170142315.1">
    <property type="nucleotide sequence ID" value="NZ_BIFX01000001.1"/>
</dbReference>
<dbReference type="Proteomes" id="UP000248806">
    <property type="component" value="Unassembled WGS sequence"/>
</dbReference>
<comment type="caution">
    <text evidence="2">The sequence shown here is derived from an EMBL/GenBank/DDBJ whole genome shotgun (WGS) entry which is preliminary data.</text>
</comment>
<dbReference type="SUPFAM" id="SSF52540">
    <property type="entry name" value="P-loop containing nucleoside triphosphate hydrolases"/>
    <property type="match status" value="1"/>
</dbReference>
<evidence type="ECO:0000313" key="2">
    <source>
        <dbReference type="EMBL" id="PZW36494.1"/>
    </source>
</evidence>